<dbReference type="InterPro" id="IPR006498">
    <property type="entry name" value="Tail_tube"/>
</dbReference>
<protein>
    <recommendedName>
        <fullName evidence="2">Phage major tail tube protein</fullName>
    </recommendedName>
</protein>
<dbReference type="Pfam" id="PF04985">
    <property type="entry name" value="Phage_tube"/>
    <property type="match status" value="1"/>
</dbReference>
<name>A0A450WK77_9GAMM</name>
<sequence>MSLVCRVSNANIYLEGGSLLGQAEEIKLPDVTAKMTEQKALGQIGAMEFPSGFEKMEGEIKWNSFYPEAMKAVGNPWKFVKLQARAHHETYTDEGRTDQKPLVTFLTVAFKKNALGTMKQNDTAAPTSGFACYAIRQTLGGEELLVFDVLANTYSVGGQDLMAQYKTSIG</sequence>
<gene>
    <name evidence="1" type="ORF">BECKLPF1236B_GA0070989_111714</name>
</gene>
<dbReference type="EMBL" id="CAADFK010000117">
    <property type="protein sequence ID" value="VFK17447.1"/>
    <property type="molecule type" value="Genomic_DNA"/>
</dbReference>
<dbReference type="NCBIfam" id="TIGR01611">
    <property type="entry name" value="tail_tube"/>
    <property type="match status" value="1"/>
</dbReference>
<evidence type="ECO:0000313" key="1">
    <source>
        <dbReference type="EMBL" id="VFK17447.1"/>
    </source>
</evidence>
<reference evidence="1" key="1">
    <citation type="submission" date="2019-02" db="EMBL/GenBank/DDBJ databases">
        <authorList>
            <person name="Gruber-Vodicka R. H."/>
            <person name="Seah K. B. B."/>
        </authorList>
    </citation>
    <scope>NUCLEOTIDE SEQUENCE</scope>
    <source>
        <strain evidence="1">BECK_S313</strain>
    </source>
</reference>
<accession>A0A450WK77</accession>
<dbReference type="AlphaFoldDB" id="A0A450WK77"/>
<proteinExistence type="predicted"/>
<organism evidence="1">
    <name type="scientific">Candidatus Kentrum sp. LPFa</name>
    <dbReference type="NCBI Taxonomy" id="2126335"/>
    <lineage>
        <taxon>Bacteria</taxon>
        <taxon>Pseudomonadati</taxon>
        <taxon>Pseudomonadota</taxon>
        <taxon>Gammaproteobacteria</taxon>
        <taxon>Candidatus Kentrum</taxon>
    </lineage>
</organism>
<evidence type="ECO:0008006" key="2">
    <source>
        <dbReference type="Google" id="ProtNLM"/>
    </source>
</evidence>